<protein>
    <submittedName>
        <fullName evidence="2">Uncharacterized protein</fullName>
    </submittedName>
</protein>
<evidence type="ECO:0000256" key="1">
    <source>
        <dbReference type="SAM" id="SignalP"/>
    </source>
</evidence>
<reference evidence="2" key="1">
    <citation type="submission" date="2021-01" db="EMBL/GenBank/DDBJ databases">
        <title>Paracoccus amoyensis sp. nov., isolated from the surface seawater along the coast of Xiamen Island, China.</title>
        <authorList>
            <person name="Lyu L."/>
        </authorList>
    </citation>
    <scope>NUCLEOTIDE SEQUENCE</scope>
    <source>
        <strain evidence="2">MJ17</strain>
    </source>
</reference>
<dbReference type="Proteomes" id="UP000640485">
    <property type="component" value="Unassembled WGS sequence"/>
</dbReference>
<proteinExistence type="predicted"/>
<comment type="caution">
    <text evidence="2">The sequence shown here is derived from an EMBL/GenBank/DDBJ whole genome shotgun (WGS) entry which is preliminary data.</text>
</comment>
<feature type="chain" id="PRO_5036841207" evidence="1">
    <location>
        <begin position="21"/>
        <end position="83"/>
    </location>
</feature>
<keyword evidence="1" id="KW-0732">Signal</keyword>
<evidence type="ECO:0000313" key="2">
    <source>
        <dbReference type="EMBL" id="MBK4216807.1"/>
    </source>
</evidence>
<dbReference type="AlphaFoldDB" id="A0A934SF98"/>
<evidence type="ECO:0000313" key="3">
    <source>
        <dbReference type="Proteomes" id="UP000640485"/>
    </source>
</evidence>
<keyword evidence="3" id="KW-1185">Reference proteome</keyword>
<gene>
    <name evidence="2" type="ORF">JJJ17_12790</name>
</gene>
<dbReference type="RefSeq" id="WP_200687069.1">
    <property type="nucleotide sequence ID" value="NZ_JAEPRQ010000004.1"/>
</dbReference>
<sequence length="83" mass="8433">MKLIALTLIAVSLAAGAVSAADFGNGHEKPDAPARSAAAAQTVTVDAGAVYSAKELRSAGLKSFDKVTVTDLSAPKASRTFER</sequence>
<accession>A0A934SF98</accession>
<feature type="signal peptide" evidence="1">
    <location>
        <begin position="1"/>
        <end position="20"/>
    </location>
</feature>
<organism evidence="2 3">
    <name type="scientific">Paracoccus caeni</name>
    <dbReference type="NCBI Taxonomy" id="657651"/>
    <lineage>
        <taxon>Bacteria</taxon>
        <taxon>Pseudomonadati</taxon>
        <taxon>Pseudomonadota</taxon>
        <taxon>Alphaproteobacteria</taxon>
        <taxon>Rhodobacterales</taxon>
        <taxon>Paracoccaceae</taxon>
        <taxon>Paracoccus</taxon>
    </lineage>
</organism>
<dbReference type="EMBL" id="JAEPRQ010000004">
    <property type="protein sequence ID" value="MBK4216807.1"/>
    <property type="molecule type" value="Genomic_DNA"/>
</dbReference>
<name>A0A934SF98_9RHOB</name>